<evidence type="ECO:0000313" key="5">
    <source>
        <dbReference type="Proteomes" id="UP000184245"/>
    </source>
</evidence>
<reference evidence="4 5" key="1">
    <citation type="submission" date="2016-11" db="EMBL/GenBank/DDBJ databases">
        <authorList>
            <person name="Jaros S."/>
            <person name="Januszkiewicz K."/>
            <person name="Wedrychowicz H."/>
        </authorList>
    </citation>
    <scope>NUCLEOTIDE SEQUENCE [LARGE SCALE GENOMIC DNA]</scope>
    <source>
        <strain evidence="4 5">DSM 17459</strain>
    </source>
</reference>
<evidence type="ECO:0000313" key="4">
    <source>
        <dbReference type="EMBL" id="SHF10940.1"/>
    </source>
</evidence>
<dbReference type="GO" id="GO:0032259">
    <property type="term" value="P:methylation"/>
    <property type="evidence" value="ECO:0007669"/>
    <property type="project" value="UniProtKB-KW"/>
</dbReference>
<name>A0A1M4YYV9_9CLOT</name>
<accession>A0A1M4YYV9</accession>
<organism evidence="4 5">
    <name type="scientific">Lactonifactor longoviformis DSM 17459</name>
    <dbReference type="NCBI Taxonomy" id="1122155"/>
    <lineage>
        <taxon>Bacteria</taxon>
        <taxon>Bacillati</taxon>
        <taxon>Bacillota</taxon>
        <taxon>Clostridia</taxon>
        <taxon>Eubacteriales</taxon>
        <taxon>Clostridiaceae</taxon>
        <taxon>Lactonifactor</taxon>
    </lineage>
</organism>
<dbReference type="Proteomes" id="UP000184245">
    <property type="component" value="Unassembled WGS sequence"/>
</dbReference>
<proteinExistence type="inferred from homology"/>
<dbReference type="InterPro" id="IPR011005">
    <property type="entry name" value="Dihydropteroate_synth-like_sf"/>
</dbReference>
<dbReference type="RefSeq" id="WP_072852327.1">
    <property type="nucleotide sequence ID" value="NZ_FQVI01000013.1"/>
</dbReference>
<dbReference type="GO" id="GO:0008168">
    <property type="term" value="F:methyltransferase activity"/>
    <property type="evidence" value="ECO:0007669"/>
    <property type="project" value="UniProtKB-KW"/>
</dbReference>
<keyword evidence="3 4" id="KW-0808">Transferase</keyword>
<sequence>MEQKKLYDCFEKDFTIGNVRIGGDYGEIPTVLIGSIFYMNHRIVKDPQTGSFDEEKAGALIKTCNALSEQLGVKYMLDVIGNTPEALIRYITFLKGITDAPILLNATLPEVRIAALQELNRRGMLDGIVYNSINGFSTSEELEVLSRLPIQASVIQAYNPGSKKADGPYKVLTGKGGKEGFLDKAARAGMTKIMVDIPALDLSNMGTIPYAARVIKEELGIPVGTAPSNATYASPWLRNKETISTEQFRAVDASVNSYLAANGCNFLFIGPLDGCRWVMPSVAAVNAFHVYGKRSGGICPLTKEHPMYKVL</sequence>
<dbReference type="AlphaFoldDB" id="A0A1M4YYV9"/>
<keyword evidence="2 4" id="KW-0489">Methyltransferase</keyword>
<dbReference type="GO" id="GO:0006730">
    <property type="term" value="P:one-carbon metabolic process"/>
    <property type="evidence" value="ECO:0007669"/>
    <property type="project" value="InterPro"/>
</dbReference>
<dbReference type="STRING" id="1122155.SAMN02745158_02552"/>
<evidence type="ECO:0000256" key="1">
    <source>
        <dbReference type="ARBA" id="ARBA00006230"/>
    </source>
</evidence>
<dbReference type="OrthoDB" id="9553326at2"/>
<dbReference type="EMBL" id="FQVI01000013">
    <property type="protein sequence ID" value="SHF10940.1"/>
    <property type="molecule type" value="Genomic_DNA"/>
</dbReference>
<protein>
    <submittedName>
        <fullName evidence="4">Tetrahydromethanopterin S-methyltransferase subunit H</fullName>
    </submittedName>
</protein>
<dbReference type="SUPFAM" id="SSF51717">
    <property type="entry name" value="Dihydropteroate synthetase-like"/>
    <property type="match status" value="1"/>
</dbReference>
<dbReference type="Pfam" id="PF02007">
    <property type="entry name" value="MtrH"/>
    <property type="match status" value="1"/>
</dbReference>
<gene>
    <name evidence="4" type="ORF">SAMN02745158_02552</name>
</gene>
<keyword evidence="5" id="KW-1185">Reference proteome</keyword>
<evidence type="ECO:0000256" key="3">
    <source>
        <dbReference type="ARBA" id="ARBA00022679"/>
    </source>
</evidence>
<comment type="similarity">
    <text evidence="1">Belongs to the MtrH family.</text>
</comment>
<dbReference type="InterPro" id="IPR023467">
    <property type="entry name" value="MeTrfase_MtrH/MtxH"/>
</dbReference>
<evidence type="ECO:0000256" key="2">
    <source>
        <dbReference type="ARBA" id="ARBA00022603"/>
    </source>
</evidence>